<organism evidence="2 3">
    <name type="scientific">Gottfriedia luciferensis</name>
    <dbReference type="NCBI Taxonomy" id="178774"/>
    <lineage>
        <taxon>Bacteria</taxon>
        <taxon>Bacillati</taxon>
        <taxon>Bacillota</taxon>
        <taxon>Bacilli</taxon>
        <taxon>Bacillales</taxon>
        <taxon>Bacillaceae</taxon>
        <taxon>Gottfriedia</taxon>
    </lineage>
</organism>
<dbReference type="Gene3D" id="3.40.630.30">
    <property type="match status" value="1"/>
</dbReference>
<dbReference type="EMBL" id="MDKC01000004">
    <property type="protein sequence ID" value="ODG92897.1"/>
    <property type="molecule type" value="Genomic_DNA"/>
</dbReference>
<feature type="domain" description="N-acetyltransferase" evidence="1">
    <location>
        <begin position="1"/>
        <end position="168"/>
    </location>
</feature>
<dbReference type="PANTHER" id="PTHR43072:SF60">
    <property type="entry name" value="L-2,4-DIAMINOBUTYRIC ACID ACETYLTRANSFERASE"/>
    <property type="match status" value="1"/>
</dbReference>
<dbReference type="PROSITE" id="PS51186">
    <property type="entry name" value="GNAT"/>
    <property type="match status" value="1"/>
</dbReference>
<evidence type="ECO:0000313" key="2">
    <source>
        <dbReference type="EMBL" id="ODG92897.1"/>
    </source>
</evidence>
<name>A0ABX2ZT76_9BACI</name>
<protein>
    <submittedName>
        <fullName evidence="2">GNAT family N-acetyltransferase</fullName>
    </submittedName>
</protein>
<dbReference type="InterPro" id="IPR000182">
    <property type="entry name" value="GNAT_dom"/>
</dbReference>
<gene>
    <name evidence="2" type="ORF">BED47_17095</name>
</gene>
<reference evidence="2 3" key="1">
    <citation type="submission" date="2016-07" db="EMBL/GenBank/DDBJ databases">
        <authorList>
            <person name="Townsley L."/>
            <person name="Shank E.A."/>
        </authorList>
    </citation>
    <scope>NUCLEOTIDE SEQUENCE [LARGE SCALE GENOMIC DNA]</scope>
    <source>
        <strain evidence="2 3">CH01</strain>
    </source>
</reference>
<dbReference type="Pfam" id="PF00583">
    <property type="entry name" value="Acetyltransf_1"/>
    <property type="match status" value="1"/>
</dbReference>
<comment type="caution">
    <text evidence="2">The sequence shown here is derived from an EMBL/GenBank/DDBJ whole genome shotgun (WGS) entry which is preliminary data.</text>
</comment>
<proteinExistence type="predicted"/>
<dbReference type="InterPro" id="IPR016181">
    <property type="entry name" value="Acyl_CoA_acyltransferase"/>
</dbReference>
<dbReference type="Proteomes" id="UP000094580">
    <property type="component" value="Unassembled WGS sequence"/>
</dbReference>
<accession>A0ABX2ZT76</accession>
<keyword evidence="3" id="KW-1185">Reference proteome</keyword>
<sequence>MKIRLLTKEDAEIYLNIRLEVLKENPEVFITTMDEILDQDDPIEYKAEILDQDKNYTIGAFTDKGQLIGVATLKTFEKVKAEHKGKIESVYVSPSARKMGAGHLLIEEAIHLAKSFGLEQLTLNIVEGNDTAKKLYEKLGFKTFAKTPNSLKFNNEYWDQEHMMLTLIAGNAEEAGKAG</sequence>
<evidence type="ECO:0000259" key="1">
    <source>
        <dbReference type="PROSITE" id="PS51186"/>
    </source>
</evidence>
<evidence type="ECO:0000313" key="3">
    <source>
        <dbReference type="Proteomes" id="UP000094580"/>
    </source>
</evidence>
<dbReference type="SUPFAM" id="SSF55729">
    <property type="entry name" value="Acyl-CoA N-acyltransferases (Nat)"/>
    <property type="match status" value="1"/>
</dbReference>
<dbReference type="PANTHER" id="PTHR43072">
    <property type="entry name" value="N-ACETYLTRANSFERASE"/>
    <property type="match status" value="1"/>
</dbReference>
<dbReference type="CDD" id="cd04301">
    <property type="entry name" value="NAT_SF"/>
    <property type="match status" value="1"/>
</dbReference>
<dbReference type="RefSeq" id="WP_069032836.1">
    <property type="nucleotide sequence ID" value="NZ_MDKC01000004.1"/>
</dbReference>